<dbReference type="STRING" id="80972.ENSAOCP00000008609"/>
<protein>
    <submittedName>
        <fullName evidence="2">Cilia and flagella associated protein 77</fullName>
    </submittedName>
</protein>
<reference evidence="2" key="3">
    <citation type="submission" date="2025-09" db="UniProtKB">
        <authorList>
            <consortium name="Ensembl"/>
        </authorList>
    </citation>
    <scope>IDENTIFICATION</scope>
</reference>
<keyword evidence="3" id="KW-1185">Reference proteome</keyword>
<dbReference type="PANTHER" id="PTHR28617">
    <property type="entry name" value="CILIA- AND FLAGELLA-ASSOCIATED PROTEIN 77"/>
    <property type="match status" value="1"/>
</dbReference>
<dbReference type="GeneID" id="111571861"/>
<accession>A0A3Q1B7K4</accession>
<feature type="compositionally biased region" description="Basic and acidic residues" evidence="1">
    <location>
        <begin position="227"/>
        <end position="240"/>
    </location>
</feature>
<dbReference type="CTD" id="389799"/>
<evidence type="ECO:0000313" key="2">
    <source>
        <dbReference type="Ensembl" id="ENSAOCP00000008609.2"/>
    </source>
</evidence>
<evidence type="ECO:0000256" key="1">
    <source>
        <dbReference type="SAM" id="MobiDB-lite"/>
    </source>
</evidence>
<dbReference type="OMA" id="THETRMT"/>
<dbReference type="InterPro" id="IPR029147">
    <property type="entry name" value="CFAP77"/>
</dbReference>
<dbReference type="AlphaFoldDB" id="A0A3Q1B7K4"/>
<evidence type="ECO:0000313" key="3">
    <source>
        <dbReference type="Proteomes" id="UP001501940"/>
    </source>
</evidence>
<feature type="region of interest" description="Disordered" evidence="1">
    <location>
        <begin position="20"/>
        <end position="45"/>
    </location>
</feature>
<dbReference type="RefSeq" id="XP_023131020.1">
    <property type="nucleotide sequence ID" value="XM_023275252.3"/>
</dbReference>
<name>A0A3Q1B7K4_AMPOC</name>
<dbReference type="GeneTree" id="ENSGT00390000014476"/>
<organism evidence="2 3">
    <name type="scientific">Amphiprion ocellaris</name>
    <name type="common">Clown anemonefish</name>
    <dbReference type="NCBI Taxonomy" id="80972"/>
    <lineage>
        <taxon>Eukaryota</taxon>
        <taxon>Metazoa</taxon>
        <taxon>Chordata</taxon>
        <taxon>Craniata</taxon>
        <taxon>Vertebrata</taxon>
        <taxon>Euteleostomi</taxon>
        <taxon>Actinopterygii</taxon>
        <taxon>Neopterygii</taxon>
        <taxon>Teleostei</taxon>
        <taxon>Neoteleostei</taxon>
        <taxon>Acanthomorphata</taxon>
        <taxon>Ovalentaria</taxon>
        <taxon>Pomacentridae</taxon>
        <taxon>Amphiprion</taxon>
    </lineage>
</organism>
<dbReference type="Pfam" id="PF14825">
    <property type="entry name" value="CFAP77"/>
    <property type="match status" value="1"/>
</dbReference>
<feature type="region of interest" description="Disordered" evidence="1">
    <location>
        <begin position="220"/>
        <end position="249"/>
    </location>
</feature>
<dbReference type="KEGG" id="aoce:111571861"/>
<reference evidence="2 3" key="1">
    <citation type="submission" date="2022-01" db="EMBL/GenBank/DDBJ databases">
        <title>A chromosome-scale genome assembly of the false clownfish, Amphiprion ocellaris.</title>
        <authorList>
            <person name="Ryu T."/>
        </authorList>
    </citation>
    <scope>NUCLEOTIDE SEQUENCE [LARGE SCALE GENOMIC DNA]</scope>
</reference>
<dbReference type="Ensembl" id="ENSAOCT00000000775.2">
    <property type="protein sequence ID" value="ENSAOCP00000008609.2"/>
    <property type="gene ID" value="ENSAOCG00000012644.2"/>
</dbReference>
<sequence>MSSPRLGVVRESMLTNPLHIKAPLGQSRSRGLSVPGPDFTFGTSSSSLKDGGVAEVLSSWKVPSRPEGSVLRLDFVSLNRDAVRSGLVTSKEISQYRAQRGGASTQSPAPRRSEGGASRRPAPVPDMTYGVRNRPSSPLSDLLSHQYGRSWLDEQLSRNQNSITHQVKPGGAAETRTSLLRRSQALPVTHSPVQLSQFTQVSPALDTFRDPAARGWAFRLSGGTGHLAERQRTDQTEPRTGEPLSTNKE</sequence>
<feature type="region of interest" description="Disordered" evidence="1">
    <location>
        <begin position="94"/>
        <end position="142"/>
    </location>
</feature>
<feature type="compositionally biased region" description="Polar residues" evidence="1">
    <location>
        <begin position="94"/>
        <end position="108"/>
    </location>
</feature>
<dbReference type="PANTHER" id="PTHR28617:SF1">
    <property type="entry name" value="CILIA- AND FLAGELLA-ASSOCIATED PROTEIN 77"/>
    <property type="match status" value="1"/>
</dbReference>
<proteinExistence type="predicted"/>
<reference evidence="2" key="2">
    <citation type="submission" date="2025-08" db="UniProtKB">
        <authorList>
            <consortium name="Ensembl"/>
        </authorList>
    </citation>
    <scope>IDENTIFICATION</scope>
</reference>
<dbReference type="Proteomes" id="UP001501940">
    <property type="component" value="Chromosome 6"/>
</dbReference>